<sequence>MEDKELTISIINSDKHVTKERFITAFLAALIASLASLCFGFAIGYTSPTEVAIENDSRLNITKDEFSWFASIVALGALLGSILAGFSVDKFGRKTTILITSVFYIPGWCLICYATNIFMLYAGRILVGVGVGITSLTVPLYIAEVSSAQLRGGLGAINQFGITIGIFLSYLVGSSLSWDWTAIFAIAVVAVMVILMIFMPETPRWLITNNQRQKALQNLIWLRGSLYDVEKECNEMETNLGKQENASLKDFRKMGLFRLLLIGGFLMFFQQFCGINAVLFFNAKIFSSAGFNNSKVVSLSVGATLVLATAVSCLIVDKSGRKILLMVGSIVMFLCNFFLAIYYDIAKIPLNVGQKTISIFGRNISHSVPLSQISWLGVLCVIVYIAIFSLGWGPLPWLLMSEIFPPRIRGFASAVVTFINWSLVFLVTKSFQYMIKSFYEQGTFFFYSLFCLLSFFFVFFFVPETKGKTFEEIQHCLKK</sequence>
<reference evidence="9" key="1">
    <citation type="submission" date="2025-08" db="UniProtKB">
        <authorList>
            <consortium name="RefSeq"/>
        </authorList>
    </citation>
    <scope>IDENTIFICATION</scope>
</reference>
<dbReference type="PROSITE" id="PS00216">
    <property type="entry name" value="SUGAR_TRANSPORT_1"/>
    <property type="match status" value="1"/>
</dbReference>
<dbReference type="Proteomes" id="UP001652625">
    <property type="component" value="Chromosome 04"/>
</dbReference>
<feature type="transmembrane region" description="Helical" evidence="6">
    <location>
        <begin position="444"/>
        <end position="462"/>
    </location>
</feature>
<organism evidence="8 9">
    <name type="scientific">Hydra vulgaris</name>
    <name type="common">Hydra</name>
    <name type="synonym">Hydra attenuata</name>
    <dbReference type="NCBI Taxonomy" id="6087"/>
    <lineage>
        <taxon>Eukaryota</taxon>
        <taxon>Metazoa</taxon>
        <taxon>Cnidaria</taxon>
        <taxon>Hydrozoa</taxon>
        <taxon>Hydroidolina</taxon>
        <taxon>Anthoathecata</taxon>
        <taxon>Aplanulata</taxon>
        <taxon>Hydridae</taxon>
        <taxon>Hydra</taxon>
    </lineage>
</organism>
<evidence type="ECO:0000256" key="6">
    <source>
        <dbReference type="SAM" id="Phobius"/>
    </source>
</evidence>
<dbReference type="NCBIfam" id="TIGR00879">
    <property type="entry name" value="SP"/>
    <property type="match status" value="1"/>
</dbReference>
<dbReference type="Gene3D" id="1.20.1250.20">
    <property type="entry name" value="MFS general substrate transporter like domains"/>
    <property type="match status" value="1"/>
</dbReference>
<keyword evidence="8" id="KW-1185">Reference proteome</keyword>
<feature type="transmembrane region" description="Helical" evidence="6">
    <location>
        <begin position="296"/>
        <end position="316"/>
    </location>
</feature>
<feature type="transmembrane region" description="Helical" evidence="6">
    <location>
        <begin position="21"/>
        <end position="46"/>
    </location>
</feature>
<dbReference type="InterPro" id="IPR050549">
    <property type="entry name" value="MFS_Trehalose_Transporter"/>
</dbReference>
<feature type="transmembrane region" description="Helical" evidence="6">
    <location>
        <begin position="373"/>
        <end position="399"/>
    </location>
</feature>
<evidence type="ECO:0000256" key="1">
    <source>
        <dbReference type="ARBA" id="ARBA00004141"/>
    </source>
</evidence>
<gene>
    <name evidence="9" type="primary">LOC100204474</name>
</gene>
<dbReference type="InterPro" id="IPR005828">
    <property type="entry name" value="MFS_sugar_transport-like"/>
</dbReference>
<keyword evidence="2 6" id="KW-0812">Transmembrane</keyword>
<evidence type="ECO:0000256" key="2">
    <source>
        <dbReference type="ARBA" id="ARBA00022692"/>
    </source>
</evidence>
<dbReference type="Pfam" id="PF00083">
    <property type="entry name" value="Sugar_tr"/>
    <property type="match status" value="1"/>
</dbReference>
<feature type="transmembrane region" description="Helical" evidence="6">
    <location>
        <begin position="66"/>
        <end position="86"/>
    </location>
</feature>
<comment type="subcellular location">
    <subcellularLocation>
        <location evidence="1">Membrane</location>
        <topology evidence="1">Multi-pass membrane protein</topology>
    </subcellularLocation>
</comment>
<dbReference type="PROSITE" id="PS50850">
    <property type="entry name" value="MFS"/>
    <property type="match status" value="1"/>
</dbReference>
<feature type="transmembrane region" description="Helical" evidence="6">
    <location>
        <begin position="178"/>
        <end position="198"/>
    </location>
</feature>
<proteinExistence type="inferred from homology"/>
<keyword evidence="5" id="KW-0813">Transport</keyword>
<feature type="transmembrane region" description="Helical" evidence="6">
    <location>
        <begin position="259"/>
        <end position="281"/>
    </location>
</feature>
<feature type="transmembrane region" description="Helical" evidence="6">
    <location>
        <begin position="323"/>
        <end position="343"/>
    </location>
</feature>
<keyword evidence="9" id="KW-0762">Sugar transport</keyword>
<dbReference type="InterPro" id="IPR036259">
    <property type="entry name" value="MFS_trans_sf"/>
</dbReference>
<dbReference type="InterPro" id="IPR003663">
    <property type="entry name" value="Sugar/inositol_transpt"/>
</dbReference>
<dbReference type="PANTHER" id="PTHR48021">
    <property type="match status" value="1"/>
</dbReference>
<evidence type="ECO:0000256" key="5">
    <source>
        <dbReference type="RuleBase" id="RU003346"/>
    </source>
</evidence>
<name>A0ABM4BSG1_HYDVU</name>
<dbReference type="SUPFAM" id="SSF103473">
    <property type="entry name" value="MFS general substrate transporter"/>
    <property type="match status" value="1"/>
</dbReference>
<comment type="similarity">
    <text evidence="5">Belongs to the major facilitator superfamily. Sugar transporter (TC 2.A.1.1) family.</text>
</comment>
<evidence type="ECO:0000313" key="8">
    <source>
        <dbReference type="Proteomes" id="UP001652625"/>
    </source>
</evidence>
<feature type="domain" description="Major facilitator superfamily (MFS) profile" evidence="7">
    <location>
        <begin position="28"/>
        <end position="466"/>
    </location>
</feature>
<dbReference type="RefSeq" id="XP_065652085.1">
    <property type="nucleotide sequence ID" value="XM_065796013.1"/>
</dbReference>
<dbReference type="InterPro" id="IPR005829">
    <property type="entry name" value="Sugar_transporter_CS"/>
</dbReference>
<keyword evidence="4 6" id="KW-0472">Membrane</keyword>
<evidence type="ECO:0000256" key="3">
    <source>
        <dbReference type="ARBA" id="ARBA00022989"/>
    </source>
</evidence>
<dbReference type="GeneID" id="100204474"/>
<feature type="transmembrane region" description="Helical" evidence="6">
    <location>
        <begin position="411"/>
        <end position="432"/>
    </location>
</feature>
<dbReference type="PROSITE" id="PS00217">
    <property type="entry name" value="SUGAR_TRANSPORT_2"/>
    <property type="match status" value="1"/>
</dbReference>
<accession>A0ABM4BSG1</accession>
<dbReference type="InterPro" id="IPR020846">
    <property type="entry name" value="MFS_dom"/>
</dbReference>
<dbReference type="CDD" id="cd17358">
    <property type="entry name" value="MFS_GLUT6_8_Class3_like"/>
    <property type="match status" value="1"/>
</dbReference>
<protein>
    <submittedName>
        <fullName evidence="9">Solute carrier family 2, facilitated glucose transporter member 8</fullName>
    </submittedName>
</protein>
<evidence type="ECO:0000256" key="4">
    <source>
        <dbReference type="ARBA" id="ARBA00023136"/>
    </source>
</evidence>
<dbReference type="PRINTS" id="PR00171">
    <property type="entry name" value="SUGRTRNSPORT"/>
</dbReference>
<evidence type="ECO:0000313" key="9">
    <source>
        <dbReference type="RefSeq" id="XP_065652085.1"/>
    </source>
</evidence>
<feature type="transmembrane region" description="Helical" evidence="6">
    <location>
        <begin position="125"/>
        <end position="142"/>
    </location>
</feature>
<evidence type="ECO:0000259" key="7">
    <source>
        <dbReference type="PROSITE" id="PS50850"/>
    </source>
</evidence>
<feature type="transmembrane region" description="Helical" evidence="6">
    <location>
        <begin position="98"/>
        <end position="119"/>
    </location>
</feature>
<feature type="transmembrane region" description="Helical" evidence="6">
    <location>
        <begin position="154"/>
        <end position="172"/>
    </location>
</feature>
<dbReference type="InterPro" id="IPR044775">
    <property type="entry name" value="MFS_ERD6/Tret1-like"/>
</dbReference>
<keyword evidence="3 6" id="KW-1133">Transmembrane helix</keyword>
<dbReference type="PANTHER" id="PTHR48021:SF1">
    <property type="entry name" value="GH07001P-RELATED"/>
    <property type="match status" value="1"/>
</dbReference>